<evidence type="ECO:0000259" key="4">
    <source>
        <dbReference type="Pfam" id="PF01117"/>
    </source>
</evidence>
<reference evidence="6" key="1">
    <citation type="submission" date="2025-08" db="UniProtKB">
        <authorList>
            <consortium name="RefSeq"/>
        </authorList>
    </citation>
    <scope>IDENTIFICATION</scope>
</reference>
<keyword evidence="5" id="KW-1185">Reference proteome</keyword>
<feature type="signal peptide" evidence="3">
    <location>
        <begin position="1"/>
        <end position="23"/>
    </location>
</feature>
<evidence type="ECO:0000313" key="5">
    <source>
        <dbReference type="Proteomes" id="UP000694888"/>
    </source>
</evidence>
<gene>
    <name evidence="6" type="primary">LOC101846685</name>
</gene>
<keyword evidence="2" id="KW-1015">Disulfide bond</keyword>
<dbReference type="PANTHER" id="PTHR34007">
    <property type="entry name" value="AEROLYSIN-LIKE PROTEIN-RELATED"/>
    <property type="match status" value="1"/>
</dbReference>
<proteinExistence type="inferred from homology"/>
<dbReference type="GeneID" id="101846685"/>
<feature type="chain" id="PRO_5046528797" evidence="3">
    <location>
        <begin position="24"/>
        <end position="536"/>
    </location>
</feature>
<dbReference type="InterPro" id="IPR053280">
    <property type="entry name" value="Aerolysin-like_pore-former"/>
</dbReference>
<dbReference type="PANTHER" id="PTHR34007:SF1">
    <property type="entry name" value="AEROLYSIN-LIKE PROTEIN-RELATED"/>
    <property type="match status" value="1"/>
</dbReference>
<dbReference type="CDD" id="cd20219">
    <property type="entry name" value="PFM_physalysin-1-like"/>
    <property type="match status" value="1"/>
</dbReference>
<organism evidence="5 6">
    <name type="scientific">Aplysia californica</name>
    <name type="common">California sea hare</name>
    <dbReference type="NCBI Taxonomy" id="6500"/>
    <lineage>
        <taxon>Eukaryota</taxon>
        <taxon>Metazoa</taxon>
        <taxon>Spiralia</taxon>
        <taxon>Lophotrochozoa</taxon>
        <taxon>Mollusca</taxon>
        <taxon>Gastropoda</taxon>
        <taxon>Heterobranchia</taxon>
        <taxon>Euthyneura</taxon>
        <taxon>Tectipleura</taxon>
        <taxon>Aplysiida</taxon>
        <taxon>Aplysioidea</taxon>
        <taxon>Aplysiidae</taxon>
        <taxon>Aplysia</taxon>
    </lineage>
</organism>
<evidence type="ECO:0000256" key="3">
    <source>
        <dbReference type="SAM" id="SignalP"/>
    </source>
</evidence>
<dbReference type="InterPro" id="IPR055267">
    <property type="entry name" value="Aerolysin-like_C"/>
</dbReference>
<name>A0ABM0K1U6_APLCA</name>
<accession>A0ABM0K1U6</accession>
<evidence type="ECO:0000256" key="1">
    <source>
        <dbReference type="ARBA" id="ARBA00009831"/>
    </source>
</evidence>
<dbReference type="RefSeq" id="XP_005106748.1">
    <property type="nucleotide sequence ID" value="XM_005106691.2"/>
</dbReference>
<evidence type="ECO:0000313" key="6">
    <source>
        <dbReference type="RefSeq" id="XP_005106748.1"/>
    </source>
</evidence>
<feature type="domain" description="Aerolysin-like C-terminal" evidence="4">
    <location>
        <begin position="178"/>
        <end position="489"/>
    </location>
</feature>
<dbReference type="Pfam" id="PF01117">
    <property type="entry name" value="Aerolysin"/>
    <property type="match status" value="1"/>
</dbReference>
<sequence>MSNWRFFVVAVISMYFLTMSCHACKKKKKEFETKLCKYKTQVITGFPSKISEHSLKNPLCSSVFSSVFETESTVANWWLVLDKKERWAYCPQGHFLQGFKFTKREKGIYALEEGRCTKSNKLKNAWGHCYQEYTSRSTRCRDNYYLAGIYRGDCSSWSCVTKLKCCKMTTDFTVDSAETAKEKVMTRSLLAMAQLASYLGYARPHGCYGVQPGDNFEKKGNSWEAKKCSGRDDRRLKISYKDWTFSIANMKYSQTETTELVPKTIDNGVLVNNHPTPAVEIITRNDRSIRTVKHRLTSHWKVSVEVGVKVTYTPPSLTGGVGGEFSFSVNAEGGEETMDETGNTQEASLEIRREKELDPYTSMEWVARMYQSRTTQYYKATLRVECSAELDGDLKKDNYHTRYGGKNKNYFSYTFGDADTPFYEAVKEEKDQWSYPWRWGDLAGRESNLKNVVGYLADQKSYEFVIEGKFDDIQGYKVEMEFGNHTELPRPDQFSNDRLSLPLLSFRRPVGKGESKVVVANEGPDDPLSGFQPIFN</sequence>
<dbReference type="PROSITE" id="PS51257">
    <property type="entry name" value="PROKAR_LIPOPROTEIN"/>
    <property type="match status" value="1"/>
</dbReference>
<dbReference type="Proteomes" id="UP000694888">
    <property type="component" value="Unplaced"/>
</dbReference>
<protein>
    <submittedName>
        <fullName evidence="6">Uncharacterized protein LOC101846685</fullName>
    </submittedName>
</protein>
<comment type="similarity">
    <text evidence="1">Belongs to the aerolysin family.</text>
</comment>
<dbReference type="Gene3D" id="3.30.412.10">
    <property type="entry name" value="Proaerolysin, chain A, domain 2"/>
    <property type="match status" value="1"/>
</dbReference>
<keyword evidence="3" id="KW-0732">Signal</keyword>
<evidence type="ECO:0000256" key="2">
    <source>
        <dbReference type="ARBA" id="ARBA00023157"/>
    </source>
</evidence>